<dbReference type="AlphaFoldDB" id="A0A418HL22"/>
<name>A0A418HL22_STAGA</name>
<feature type="compositionally biased region" description="Basic and acidic residues" evidence="2">
    <location>
        <begin position="114"/>
        <end position="138"/>
    </location>
</feature>
<comment type="caution">
    <text evidence="5">The sequence shown here is derived from an EMBL/GenBank/DDBJ whole genome shotgun (WGS) entry which is preliminary data.</text>
</comment>
<evidence type="ECO:0000256" key="1">
    <source>
        <dbReference type="ARBA" id="ARBA00022729"/>
    </source>
</evidence>
<evidence type="ECO:0000259" key="4">
    <source>
        <dbReference type="Pfam" id="PF17936"/>
    </source>
</evidence>
<feature type="compositionally biased region" description="Low complexity" evidence="2">
    <location>
        <begin position="99"/>
        <end position="113"/>
    </location>
</feature>
<dbReference type="NCBIfam" id="NF033510">
    <property type="entry name" value="Ca_tandemer"/>
    <property type="match status" value="1"/>
</dbReference>
<feature type="compositionally biased region" description="Polar residues" evidence="2">
    <location>
        <begin position="215"/>
        <end position="224"/>
    </location>
</feature>
<gene>
    <name evidence="5" type="ORF">BUZ01_12350</name>
</gene>
<dbReference type="Gene3D" id="2.60.40.10">
    <property type="entry name" value="Immunoglobulins"/>
    <property type="match status" value="1"/>
</dbReference>
<sequence length="1112" mass="121956">MNKNCNNISSQRNKYSIRKLTVGTASLLIGATLVFGLGNEAYADELASQEKNNTVANSNENSEPHEQQESTTVDKSQEQSVQQSTQEQTAHETKHIDEAQQSTNETTSQSTASQHEHINKDVTNEHESNEEQQNKEESIETQTEPINNKEESVLTEHKPEETKQQITEAEASTEESETSSLQAPKNSNVNNSINKPQIIRPEEQKNENTKESRKVNGQAQPDKQTQNKKLKKVVATHEASTRSLKRTKRQTTANRDKTEDASLETLDYSDNYTFQTLIFDPEKLIDNNILKGKRIPFKIHSYMIGANSGERYKINLQLDEVIANHITKVSAIPANQSMPVEFTRLENAIGKKTNIWQVNYIRANNGLFGGAEILSQYTAEGGVIELDDTVENILNSQTDLFADKLNYLIYVKDAQENKKIKTSETSGYFLTKAEESYTNLKKSTSDAANNAFKASCGSVQFDASIGEYGAFVGDQQILKNGILNYGGPLLDSGLNKQWTYHYKIDPKLLPFAGQIELHRYDFKGLSGFDKTYYEDTRVAILPVNANGEGSITSYDLNSIIEFNNSLPETVGIRIVVKFNQTPNNILIRDAKFDDNGNLIADTSKIKEEFTFYGYLTDRFGGLIKNTFGTSTYYIQDIDRDGLTDNFEIHSSHTDPFNSDTDNDGNTDGNEFMNLRTSPLVAKPVVQDVSTDMDVIKGTVRVLDGATEQEVKIMDSQNKEIGKGKLETNGDFSIKVSNLKPGQYTANIISSKYKNPEKSTFNALDITEMLKPVIEEVNETDLDIGVTGIEGSTITVKDNKGKFIGRVNIAKGQSGAFIKLKQPLKVGTVLIATAKKGRNTSVPSDPVTVIDSASIDAPIVNPVSNRDSSVTGTTEPNAIIRVVLPNDMEILSKGDENGRFEVLLPDDYKLKVGDKIEVIAISGKGISSEPASVTVQGYIGFPIVQPVTTKSKVITGLAASGSLISVKLPDGSILYGKAADSGDFEILLPSHIKYTGGERLELSAISQPGNFALSTPIIVQDMTPPEVPIVNEINSESSQITGTAEAGSTVKVELPDGSEVIDVTNYQGEFIIDLPANQKFRGGEQLKVTSTDASGNKSTAAIVDVKDITPPVV</sequence>
<proteinExistence type="predicted"/>
<feature type="compositionally biased region" description="Basic and acidic residues" evidence="2">
    <location>
        <begin position="89"/>
        <end position="98"/>
    </location>
</feature>
<feature type="compositionally biased region" description="Basic and acidic residues" evidence="2">
    <location>
        <begin position="200"/>
        <end position="214"/>
    </location>
</feature>
<protein>
    <submittedName>
        <fullName evidence="5">YSIRK-type signal peptide-containing protein</fullName>
    </submittedName>
</protein>
<feature type="non-terminal residue" evidence="5">
    <location>
        <position position="1112"/>
    </location>
</feature>
<reference evidence="5 6" key="1">
    <citation type="journal article" date="2016" name="Front. Microbiol.">
        <title>Comprehensive Phylogenetic Analysis of Bovine Non-aureus Staphylococci Species Based on Whole-Genome Sequencing.</title>
        <authorList>
            <person name="Naushad S."/>
            <person name="Barkema H.W."/>
            <person name="Luby C."/>
            <person name="Condas L.A."/>
            <person name="Nobrega D.B."/>
            <person name="Carson D.A."/>
            <person name="De Buck J."/>
        </authorList>
    </citation>
    <scope>NUCLEOTIDE SEQUENCE [LARGE SCALE GENOMIC DNA]</scope>
    <source>
        <strain evidence="5 6">SNUC 1388</strain>
    </source>
</reference>
<feature type="domain" description="YSIRK Gram-positive signal peptide" evidence="3">
    <location>
        <begin position="12"/>
        <end position="35"/>
    </location>
</feature>
<organism evidence="5 6">
    <name type="scientific">Staphylococcus gallinarum</name>
    <dbReference type="NCBI Taxonomy" id="1293"/>
    <lineage>
        <taxon>Bacteria</taxon>
        <taxon>Bacillati</taxon>
        <taxon>Bacillota</taxon>
        <taxon>Bacilli</taxon>
        <taxon>Bacillales</taxon>
        <taxon>Staphylococcaceae</taxon>
        <taxon>Staphylococcus</taxon>
    </lineage>
</organism>
<feature type="domain" description="Bacterial Ig" evidence="4">
    <location>
        <begin position="1024"/>
        <end position="1106"/>
    </location>
</feature>
<evidence type="ECO:0000256" key="2">
    <source>
        <dbReference type="SAM" id="MobiDB-lite"/>
    </source>
</evidence>
<keyword evidence="1" id="KW-0732">Signal</keyword>
<evidence type="ECO:0000259" key="3">
    <source>
        <dbReference type="Pfam" id="PF04650"/>
    </source>
</evidence>
<feature type="compositionally biased region" description="Basic and acidic residues" evidence="2">
    <location>
        <begin position="147"/>
        <end position="163"/>
    </location>
</feature>
<accession>A0A418HL22</accession>
<feature type="compositionally biased region" description="Low complexity" evidence="2">
    <location>
        <begin position="78"/>
        <end position="88"/>
    </location>
</feature>
<feature type="compositionally biased region" description="Polar residues" evidence="2">
    <location>
        <begin position="181"/>
        <end position="195"/>
    </location>
</feature>
<dbReference type="Pfam" id="PF04650">
    <property type="entry name" value="YSIRK_signal"/>
    <property type="match status" value="1"/>
</dbReference>
<dbReference type="Proteomes" id="UP000283576">
    <property type="component" value="Unassembled WGS sequence"/>
</dbReference>
<dbReference type="NCBIfam" id="TIGR01168">
    <property type="entry name" value="YSIRK_signal"/>
    <property type="match status" value="1"/>
</dbReference>
<feature type="region of interest" description="Disordered" evidence="2">
    <location>
        <begin position="53"/>
        <end position="258"/>
    </location>
</feature>
<evidence type="ECO:0000313" key="5">
    <source>
        <dbReference type="EMBL" id="RIL41529.1"/>
    </source>
</evidence>
<dbReference type="Pfam" id="PF17936">
    <property type="entry name" value="Big_6"/>
    <property type="match status" value="2"/>
</dbReference>
<dbReference type="InterPro" id="IPR013783">
    <property type="entry name" value="Ig-like_fold"/>
</dbReference>
<dbReference type="RefSeq" id="WP_119624612.1">
    <property type="nucleotide sequence ID" value="NZ_QXRZ01000010.1"/>
</dbReference>
<feature type="domain" description="Bacterial Ig" evidence="4">
    <location>
        <begin position="856"/>
        <end position="935"/>
    </location>
</feature>
<dbReference type="InterPro" id="IPR005877">
    <property type="entry name" value="YSIRK_signal_dom"/>
</dbReference>
<dbReference type="EMBL" id="QXRZ01000010">
    <property type="protein sequence ID" value="RIL41529.1"/>
    <property type="molecule type" value="Genomic_DNA"/>
</dbReference>
<dbReference type="InterPro" id="IPR041498">
    <property type="entry name" value="Big_6"/>
</dbReference>
<evidence type="ECO:0000313" key="6">
    <source>
        <dbReference type="Proteomes" id="UP000283576"/>
    </source>
</evidence>